<evidence type="ECO:0000313" key="12">
    <source>
        <dbReference type="Proteomes" id="UP000747791"/>
    </source>
</evidence>
<comment type="caution">
    <text evidence="11">The sequence shown here is derived from an EMBL/GenBank/DDBJ whole genome shotgun (WGS) entry which is preliminary data.</text>
</comment>
<evidence type="ECO:0000256" key="6">
    <source>
        <dbReference type="ARBA" id="ARBA00022989"/>
    </source>
</evidence>
<dbReference type="GO" id="GO:0015740">
    <property type="term" value="P:C4-dicarboxylate transport"/>
    <property type="evidence" value="ECO:0007669"/>
    <property type="project" value="TreeGrafter"/>
</dbReference>
<accession>A0A966HQN2</accession>
<dbReference type="GO" id="GO:0022857">
    <property type="term" value="F:transmembrane transporter activity"/>
    <property type="evidence" value="ECO:0007669"/>
    <property type="project" value="UniProtKB-UniRule"/>
</dbReference>
<comment type="function">
    <text evidence="9">Part of the tripartite ATP-independent periplasmic (TRAP) transport system.</text>
</comment>
<protein>
    <recommendedName>
        <fullName evidence="9">TRAP transporter small permease protein</fullName>
    </recommendedName>
</protein>
<evidence type="ECO:0000256" key="5">
    <source>
        <dbReference type="ARBA" id="ARBA00022692"/>
    </source>
</evidence>
<evidence type="ECO:0000256" key="7">
    <source>
        <dbReference type="ARBA" id="ARBA00023136"/>
    </source>
</evidence>
<name>A0A966HQN2_9PROT</name>
<comment type="similarity">
    <text evidence="8 9">Belongs to the TRAP transporter small permease family.</text>
</comment>
<comment type="subunit">
    <text evidence="9">The complex comprises the extracytoplasmic solute receptor protein and the two transmembrane proteins.</text>
</comment>
<evidence type="ECO:0000256" key="1">
    <source>
        <dbReference type="ARBA" id="ARBA00004429"/>
    </source>
</evidence>
<keyword evidence="3" id="KW-1003">Cell membrane</keyword>
<reference evidence="11" key="1">
    <citation type="submission" date="2018-10" db="EMBL/GenBank/DDBJ databases">
        <title>Iterative Subtractive Binning of Freshwater Chronoseries Metagenomes Recovers Nearly Complete Genomes from over Four Hundred Novel Species.</title>
        <authorList>
            <person name="Rodriguez-R L.M."/>
            <person name="Tsementzi D."/>
            <person name="Luo C."/>
            <person name="Konstantinidis K.T."/>
        </authorList>
    </citation>
    <scope>NUCLEOTIDE SEQUENCE</scope>
    <source>
        <strain evidence="11">WB8_2A_004</strain>
    </source>
</reference>
<keyword evidence="6 9" id="KW-1133">Transmembrane helix</keyword>
<feature type="transmembrane region" description="Helical" evidence="9">
    <location>
        <begin position="65"/>
        <end position="87"/>
    </location>
</feature>
<comment type="subcellular location">
    <subcellularLocation>
        <location evidence="1 9">Cell inner membrane</location>
        <topology evidence="1 9">Multi-pass membrane protein</topology>
    </subcellularLocation>
</comment>
<dbReference type="EMBL" id="RGOB01000189">
    <property type="protein sequence ID" value="NCU53536.1"/>
    <property type="molecule type" value="Genomic_DNA"/>
</dbReference>
<proteinExistence type="inferred from homology"/>
<keyword evidence="7 9" id="KW-0472">Membrane</keyword>
<keyword evidence="5 9" id="KW-0812">Transmembrane</keyword>
<comment type="caution">
    <text evidence="9">Lacks conserved residue(s) required for the propagation of feature annotation.</text>
</comment>
<sequence>MTIVNVTNVFVRYVLKSNIHWAMEFTVIAFAWLIFLGAAWGIKIGAHIGVDTLINLFSNKVKKQISIVAAILCIVYGIFILIGSYNYVSKIYTIGILSQDIKWLPQWMPRVVMPIGYALIILRFTEALIKIVKGEQTTLGLANEAKDTIDSFNAKKNKK</sequence>
<feature type="domain" description="Tripartite ATP-independent periplasmic transporters DctQ component" evidence="10">
    <location>
        <begin position="1"/>
        <end position="133"/>
    </location>
</feature>
<evidence type="ECO:0000256" key="4">
    <source>
        <dbReference type="ARBA" id="ARBA00022519"/>
    </source>
</evidence>
<evidence type="ECO:0000256" key="3">
    <source>
        <dbReference type="ARBA" id="ARBA00022475"/>
    </source>
</evidence>
<evidence type="ECO:0000256" key="2">
    <source>
        <dbReference type="ARBA" id="ARBA00022448"/>
    </source>
</evidence>
<evidence type="ECO:0000256" key="9">
    <source>
        <dbReference type="RuleBase" id="RU369079"/>
    </source>
</evidence>
<evidence type="ECO:0000313" key="11">
    <source>
        <dbReference type="EMBL" id="NCU53536.1"/>
    </source>
</evidence>
<feature type="transmembrane region" description="Helical" evidence="9">
    <location>
        <begin position="20"/>
        <end position="44"/>
    </location>
</feature>
<dbReference type="GO" id="GO:0005886">
    <property type="term" value="C:plasma membrane"/>
    <property type="evidence" value="ECO:0007669"/>
    <property type="project" value="UniProtKB-SubCell"/>
</dbReference>
<dbReference type="Proteomes" id="UP000747791">
    <property type="component" value="Unassembled WGS sequence"/>
</dbReference>
<gene>
    <name evidence="11" type="ORF">EBX74_04565</name>
</gene>
<dbReference type="PANTHER" id="PTHR35011">
    <property type="entry name" value="2,3-DIKETO-L-GULONATE TRAP TRANSPORTER SMALL PERMEASE PROTEIN YIAM"/>
    <property type="match status" value="1"/>
</dbReference>
<dbReference type="InterPro" id="IPR007387">
    <property type="entry name" value="TRAP_DctQ"/>
</dbReference>
<evidence type="ECO:0000259" key="10">
    <source>
        <dbReference type="Pfam" id="PF04290"/>
    </source>
</evidence>
<dbReference type="AlphaFoldDB" id="A0A966HQN2"/>
<organism evidence="11 12">
    <name type="scientific">Candidatus Fonsibacter lacus</name>
    <dbReference type="NCBI Taxonomy" id="2576439"/>
    <lineage>
        <taxon>Bacteria</taxon>
        <taxon>Pseudomonadati</taxon>
        <taxon>Pseudomonadota</taxon>
        <taxon>Alphaproteobacteria</taxon>
        <taxon>Candidatus Pelagibacterales</taxon>
        <taxon>Candidatus Pelagibacterales incertae sedis</taxon>
        <taxon>Candidatus Fonsibacter</taxon>
    </lineage>
</organism>
<keyword evidence="2 9" id="KW-0813">Transport</keyword>
<evidence type="ECO:0000256" key="8">
    <source>
        <dbReference type="ARBA" id="ARBA00038436"/>
    </source>
</evidence>
<dbReference type="InterPro" id="IPR055348">
    <property type="entry name" value="DctQ"/>
</dbReference>
<dbReference type="PANTHER" id="PTHR35011:SF2">
    <property type="entry name" value="2,3-DIKETO-L-GULONATE TRAP TRANSPORTER SMALL PERMEASE PROTEIN YIAM"/>
    <property type="match status" value="1"/>
</dbReference>
<keyword evidence="4 9" id="KW-0997">Cell inner membrane</keyword>
<dbReference type="Pfam" id="PF04290">
    <property type="entry name" value="DctQ"/>
    <property type="match status" value="1"/>
</dbReference>